<proteinExistence type="predicted"/>
<dbReference type="RefSeq" id="WP_090866958.1">
    <property type="nucleotide sequence ID" value="NZ_FOHE01000002.1"/>
</dbReference>
<sequence>MKRFFMQFFTLLLVVGIVTGCGSDTPKQEESSNNTNQNSSNSAEVEEAITIVISTDEGEEVISNESIAIEEGDILMDVMKENYDIEEEGGFIHSIDGIAPEEGEEKAWMYFVNDEMASVGADEYELTPGEEINFDLQAW</sequence>
<dbReference type="Pfam" id="PF14478">
    <property type="entry name" value="DUF4430"/>
    <property type="match status" value="1"/>
</dbReference>
<name>A0A1H9ZIB5_9BACI</name>
<dbReference type="Gene3D" id="2.170.130.30">
    <property type="match status" value="1"/>
</dbReference>
<evidence type="ECO:0000313" key="4">
    <source>
        <dbReference type="EMBL" id="SES81336.1"/>
    </source>
</evidence>
<dbReference type="STRING" id="930131.SAMN05216389_102283"/>
<gene>
    <name evidence="4" type="ORF">SAMN05216389_102283</name>
</gene>
<dbReference type="PROSITE" id="PS51257">
    <property type="entry name" value="PROKAR_LIPOPROTEIN"/>
    <property type="match status" value="1"/>
</dbReference>
<organism evidence="4 5">
    <name type="scientific">Oceanobacillus limi</name>
    <dbReference type="NCBI Taxonomy" id="930131"/>
    <lineage>
        <taxon>Bacteria</taxon>
        <taxon>Bacillati</taxon>
        <taxon>Bacillota</taxon>
        <taxon>Bacilli</taxon>
        <taxon>Bacillales</taxon>
        <taxon>Bacillaceae</taxon>
        <taxon>Oceanobacillus</taxon>
    </lineage>
</organism>
<evidence type="ECO:0000256" key="2">
    <source>
        <dbReference type="SAM" id="SignalP"/>
    </source>
</evidence>
<dbReference type="Proteomes" id="UP000198618">
    <property type="component" value="Unassembled WGS sequence"/>
</dbReference>
<dbReference type="OrthoDB" id="2870483at2"/>
<dbReference type="EMBL" id="FOHE01000002">
    <property type="protein sequence ID" value="SES81336.1"/>
    <property type="molecule type" value="Genomic_DNA"/>
</dbReference>
<reference evidence="4 5" key="1">
    <citation type="submission" date="2016-10" db="EMBL/GenBank/DDBJ databases">
        <authorList>
            <person name="de Groot N.N."/>
        </authorList>
    </citation>
    <scope>NUCLEOTIDE SEQUENCE [LARGE SCALE GENOMIC DNA]</scope>
    <source>
        <strain evidence="4 5">IBRC-M 10780</strain>
    </source>
</reference>
<dbReference type="InterPro" id="IPR027954">
    <property type="entry name" value="Transcobalamin-like_C"/>
</dbReference>
<feature type="compositionally biased region" description="Low complexity" evidence="1">
    <location>
        <begin position="31"/>
        <end position="42"/>
    </location>
</feature>
<evidence type="ECO:0000259" key="3">
    <source>
        <dbReference type="Pfam" id="PF14478"/>
    </source>
</evidence>
<keyword evidence="5" id="KW-1185">Reference proteome</keyword>
<protein>
    <recommendedName>
        <fullName evidence="3">Transcobalamin-like C-terminal domain-containing protein</fullName>
    </recommendedName>
</protein>
<feature type="region of interest" description="Disordered" evidence="1">
    <location>
        <begin position="24"/>
        <end position="44"/>
    </location>
</feature>
<keyword evidence="2" id="KW-0732">Signal</keyword>
<dbReference type="AlphaFoldDB" id="A0A1H9ZIB5"/>
<feature type="chain" id="PRO_5038704818" description="Transcobalamin-like C-terminal domain-containing protein" evidence="2">
    <location>
        <begin position="21"/>
        <end position="139"/>
    </location>
</feature>
<accession>A0A1H9ZIB5</accession>
<feature type="signal peptide" evidence="2">
    <location>
        <begin position="1"/>
        <end position="20"/>
    </location>
</feature>
<feature type="domain" description="Transcobalamin-like C-terminal" evidence="3">
    <location>
        <begin position="72"/>
        <end position="137"/>
    </location>
</feature>
<evidence type="ECO:0000313" key="5">
    <source>
        <dbReference type="Proteomes" id="UP000198618"/>
    </source>
</evidence>
<evidence type="ECO:0000256" key="1">
    <source>
        <dbReference type="SAM" id="MobiDB-lite"/>
    </source>
</evidence>